<sequence>MLCGGIQPVVRVPSGDITSTIIANPLESYNAAPNGVTTLRLKATVIGCGTLYFPSLFQHKFHYHSNYENIARGYEAFVMNGNIFIQWLNGLTMDSHIHQNTSAEQKRGHVMSSNPITKMSASSARAALVKFNLSLLEILVTGEPINYRNQPSQISAHRMRSVANSKQTASLAVTHDSKVEVDWNRAKPVVHLSSRAGSRRERELAHLLSSRFLPFVALEFLVYVARALELQVIDS</sequence>
<organism evidence="1 2">
    <name type="scientific">Timema podura</name>
    <name type="common">Walking stick</name>
    <dbReference type="NCBI Taxonomy" id="61482"/>
    <lineage>
        <taxon>Eukaryota</taxon>
        <taxon>Metazoa</taxon>
        <taxon>Ecdysozoa</taxon>
        <taxon>Arthropoda</taxon>
        <taxon>Hexapoda</taxon>
        <taxon>Insecta</taxon>
        <taxon>Pterygota</taxon>
        <taxon>Neoptera</taxon>
        <taxon>Polyneoptera</taxon>
        <taxon>Phasmatodea</taxon>
        <taxon>Timematodea</taxon>
        <taxon>Timematoidea</taxon>
        <taxon>Timematidae</taxon>
        <taxon>Timema</taxon>
    </lineage>
</organism>
<comment type="caution">
    <text evidence="1">The sequence shown here is derived from an EMBL/GenBank/DDBJ whole genome shotgun (WGS) entry which is preliminary data.</text>
</comment>
<name>A0ABN7NX00_TIMPD</name>
<reference evidence="1" key="1">
    <citation type="submission" date="2021-03" db="EMBL/GenBank/DDBJ databases">
        <authorList>
            <person name="Tran Van P."/>
        </authorList>
    </citation>
    <scope>NUCLEOTIDE SEQUENCE</scope>
</reference>
<accession>A0ABN7NX00</accession>
<evidence type="ECO:0000313" key="2">
    <source>
        <dbReference type="Proteomes" id="UP001153148"/>
    </source>
</evidence>
<dbReference type="EMBL" id="CAJPIN010009419">
    <property type="protein sequence ID" value="CAG2059392.1"/>
    <property type="molecule type" value="Genomic_DNA"/>
</dbReference>
<protein>
    <submittedName>
        <fullName evidence="1">Uncharacterized protein</fullName>
    </submittedName>
</protein>
<proteinExistence type="predicted"/>
<evidence type="ECO:0000313" key="1">
    <source>
        <dbReference type="EMBL" id="CAG2059392.1"/>
    </source>
</evidence>
<gene>
    <name evidence="1" type="ORF">TPAB3V08_LOCUS6356</name>
</gene>
<keyword evidence="2" id="KW-1185">Reference proteome</keyword>
<dbReference type="Proteomes" id="UP001153148">
    <property type="component" value="Unassembled WGS sequence"/>
</dbReference>